<dbReference type="GO" id="GO:0000160">
    <property type="term" value="P:phosphorelay signal transduction system"/>
    <property type="evidence" value="ECO:0007669"/>
    <property type="project" value="InterPro"/>
</dbReference>
<feature type="domain" description="Response regulatory" evidence="2">
    <location>
        <begin position="1"/>
        <end position="42"/>
    </location>
</feature>
<dbReference type="EMBL" id="JASXSV010000027">
    <property type="protein sequence ID" value="MDP0590008.1"/>
    <property type="molecule type" value="Genomic_DNA"/>
</dbReference>
<proteinExistence type="predicted"/>
<name>A0AA90SYS1_9GAMM</name>
<gene>
    <name evidence="3" type="ORF">QS748_12810</name>
</gene>
<keyword evidence="4" id="KW-1185">Reference proteome</keyword>
<evidence type="ECO:0000313" key="4">
    <source>
        <dbReference type="Proteomes" id="UP001178148"/>
    </source>
</evidence>
<comment type="caution">
    <text evidence="3">The sequence shown here is derived from an EMBL/GenBank/DDBJ whole genome shotgun (WGS) entry which is preliminary data.</text>
</comment>
<dbReference type="PROSITE" id="PS50110">
    <property type="entry name" value="RESPONSE_REGULATORY"/>
    <property type="match status" value="1"/>
</dbReference>
<evidence type="ECO:0000259" key="2">
    <source>
        <dbReference type="PROSITE" id="PS50110"/>
    </source>
</evidence>
<evidence type="ECO:0000313" key="3">
    <source>
        <dbReference type="EMBL" id="MDP0590008.1"/>
    </source>
</evidence>
<accession>A0AA90SYS1</accession>
<organism evidence="3 4">
    <name type="scientific">Candidatus Endonucleibacter bathymodioli</name>
    <dbReference type="NCBI Taxonomy" id="539814"/>
    <lineage>
        <taxon>Bacteria</taxon>
        <taxon>Pseudomonadati</taxon>
        <taxon>Pseudomonadota</taxon>
        <taxon>Gammaproteobacteria</taxon>
        <taxon>Oceanospirillales</taxon>
        <taxon>Endozoicomonadaceae</taxon>
        <taxon>Candidatus Endonucleibacter</taxon>
    </lineage>
</organism>
<dbReference type="Proteomes" id="UP001178148">
    <property type="component" value="Unassembled WGS sequence"/>
</dbReference>
<reference evidence="3 4" key="1">
    <citation type="journal article" date="2023" name="bioRxiv">
        <title>An intranuclear bacterial parasite of deep-sea mussels expresses apoptosis inhibitors acquired from its host.</title>
        <authorList>
            <person name="Gonzalez Porras M.A."/>
            <person name="Assie A."/>
            <person name="Tietjen M."/>
            <person name="Violette M."/>
            <person name="Kleiner M."/>
            <person name="Gruber-Vodicka H."/>
            <person name="Dubilier N."/>
            <person name="Leisch N."/>
        </authorList>
    </citation>
    <scope>NUCLEOTIDE SEQUENCE [LARGE SCALE GENOMIC DNA]</scope>
    <source>
        <strain evidence="3">IAP13</strain>
    </source>
</reference>
<dbReference type="AlphaFoldDB" id="A0AA90SYS1"/>
<comment type="caution">
    <text evidence="1">Lacks conserved residue(s) required for the propagation of feature annotation.</text>
</comment>
<evidence type="ECO:0000256" key="1">
    <source>
        <dbReference type="PROSITE-ProRule" id="PRU00169"/>
    </source>
</evidence>
<protein>
    <recommendedName>
        <fullName evidence="2">Response regulatory domain-containing protein</fullName>
    </recommendedName>
</protein>
<dbReference type="InterPro" id="IPR001789">
    <property type="entry name" value="Sig_transdc_resp-reg_receiver"/>
</dbReference>
<sequence length="42" mass="4449">MFVVDDSIAISKVIGQLLSGYVCCVDGASNGVEAMNKNSEKR</sequence>